<organism evidence="9 10">
    <name type="scientific">Ricinus communis</name>
    <name type="common">Castor bean</name>
    <dbReference type="NCBI Taxonomy" id="3988"/>
    <lineage>
        <taxon>Eukaryota</taxon>
        <taxon>Viridiplantae</taxon>
        <taxon>Streptophyta</taxon>
        <taxon>Embryophyta</taxon>
        <taxon>Tracheophyta</taxon>
        <taxon>Spermatophyta</taxon>
        <taxon>Magnoliopsida</taxon>
        <taxon>eudicotyledons</taxon>
        <taxon>Gunneridae</taxon>
        <taxon>Pentapetalae</taxon>
        <taxon>rosids</taxon>
        <taxon>fabids</taxon>
        <taxon>Malpighiales</taxon>
        <taxon>Euphorbiaceae</taxon>
        <taxon>Acalyphoideae</taxon>
        <taxon>Acalypheae</taxon>
        <taxon>Ricinus</taxon>
    </lineage>
</organism>
<evidence type="ECO:0000256" key="1">
    <source>
        <dbReference type="ARBA" id="ARBA00022679"/>
    </source>
</evidence>
<keyword evidence="4 6" id="KW-0067">ATP-binding</keyword>
<reference evidence="10" key="1">
    <citation type="journal article" date="2010" name="Nat. Biotechnol.">
        <title>Draft genome sequence of the oilseed species Ricinus communis.</title>
        <authorList>
            <person name="Chan A.P."/>
            <person name="Crabtree J."/>
            <person name="Zhao Q."/>
            <person name="Lorenzi H."/>
            <person name="Orvis J."/>
            <person name="Puiu D."/>
            <person name="Melake-Berhan A."/>
            <person name="Jones K.M."/>
            <person name="Redman J."/>
            <person name="Chen G."/>
            <person name="Cahoon E.B."/>
            <person name="Gedil M."/>
            <person name="Stanke M."/>
            <person name="Haas B.J."/>
            <person name="Wortman J.R."/>
            <person name="Fraser-Liggett C.M."/>
            <person name="Ravel J."/>
            <person name="Rabinowicz P.D."/>
        </authorList>
    </citation>
    <scope>NUCLEOTIDE SEQUENCE [LARGE SCALE GENOMIC DNA]</scope>
    <source>
        <strain evidence="10">cv. Hale</strain>
    </source>
</reference>
<keyword evidence="3" id="KW-0418">Kinase</keyword>
<protein>
    <recommendedName>
        <fullName evidence="5">NEK6-subfamily protein kinase</fullName>
        <ecNumber evidence="5">2.7.11.34</ecNumber>
    </recommendedName>
</protein>
<evidence type="ECO:0000256" key="3">
    <source>
        <dbReference type="ARBA" id="ARBA00022777"/>
    </source>
</evidence>
<dbReference type="Gene3D" id="1.10.510.10">
    <property type="entry name" value="Transferase(Phosphotransferase) domain 1"/>
    <property type="match status" value="1"/>
</dbReference>
<dbReference type="eggNOG" id="KOG0583">
    <property type="taxonomic scope" value="Eukaryota"/>
</dbReference>
<evidence type="ECO:0000256" key="4">
    <source>
        <dbReference type="ARBA" id="ARBA00022840"/>
    </source>
</evidence>
<dbReference type="PANTHER" id="PTHR43289:SF34">
    <property type="entry name" value="SERINE_THREONINE-PROTEIN KINASE YBDM-RELATED"/>
    <property type="match status" value="1"/>
</dbReference>
<keyword evidence="7" id="KW-0723">Serine/threonine-protein kinase</keyword>
<dbReference type="CDD" id="cd14014">
    <property type="entry name" value="STKc_PknB_like"/>
    <property type="match status" value="1"/>
</dbReference>
<dbReference type="EMBL" id="EQ985209">
    <property type="protein sequence ID" value="EEF23658.1"/>
    <property type="molecule type" value="Genomic_DNA"/>
</dbReference>
<comment type="similarity">
    <text evidence="7">Belongs to the protein kinase superfamily.</text>
</comment>
<evidence type="ECO:0000313" key="9">
    <source>
        <dbReference type="EMBL" id="EEF23658.1"/>
    </source>
</evidence>
<dbReference type="PANTHER" id="PTHR43289">
    <property type="entry name" value="MITOGEN-ACTIVATED PROTEIN KINASE KINASE KINASE 20-RELATED"/>
    <property type="match status" value="1"/>
</dbReference>
<evidence type="ECO:0000259" key="8">
    <source>
        <dbReference type="PROSITE" id="PS50011"/>
    </source>
</evidence>
<gene>
    <name evidence="9" type="ORF">RCOM_1923490</name>
</gene>
<keyword evidence="2 6" id="KW-0547">Nucleotide-binding</keyword>
<dbReference type="GO" id="GO:0004674">
    <property type="term" value="F:protein serine/threonine kinase activity"/>
    <property type="evidence" value="ECO:0007669"/>
    <property type="project" value="UniProtKB-KW"/>
</dbReference>
<feature type="domain" description="Protein kinase" evidence="8">
    <location>
        <begin position="93"/>
        <end position="264"/>
    </location>
</feature>
<dbReference type="Pfam" id="PF00069">
    <property type="entry name" value="Pkinase"/>
    <property type="match status" value="1"/>
</dbReference>
<feature type="binding site" evidence="6">
    <location>
        <position position="124"/>
    </location>
    <ligand>
        <name>ATP</name>
        <dbReference type="ChEBI" id="CHEBI:30616"/>
    </ligand>
</feature>
<name>B9TKF5_RICCO</name>
<dbReference type="InterPro" id="IPR017441">
    <property type="entry name" value="Protein_kinase_ATP_BS"/>
</dbReference>
<dbReference type="EC" id="2.7.11.34" evidence="5"/>
<dbReference type="InterPro" id="IPR000719">
    <property type="entry name" value="Prot_kinase_dom"/>
</dbReference>
<dbReference type="PROSITE" id="PS00108">
    <property type="entry name" value="PROTEIN_KINASE_ST"/>
    <property type="match status" value="1"/>
</dbReference>
<dbReference type="STRING" id="3988.B9TKF5"/>
<accession>B9TKF5</accession>
<dbReference type="Proteomes" id="UP000008311">
    <property type="component" value="Unassembled WGS sequence"/>
</dbReference>
<sequence>MDALDKQRWIALSPLLDELLDLEEPRRSARLAEIRAADAAMGEHLEALLARDAALGQERFLEQPAAEALQGTPAPLSFAPEGPDFTGESIGPYVLDRELGQGGMGAVWLARRADGRFEGEVAVKFLKSGLFGKGDSGRFEREGQILARLSHPHIARLLDAGLHHGHQAYLVLEYVDGLPIDRYCQVNGLDVEARVRLFLDVLAAVAHAHQRLILHRDLKPSNILVTHDGQVKLLDFGIAKLLDDATQSGAATELTQRAGSAFTP</sequence>
<evidence type="ECO:0000256" key="7">
    <source>
        <dbReference type="RuleBase" id="RU000304"/>
    </source>
</evidence>
<dbReference type="PROSITE" id="PS00107">
    <property type="entry name" value="PROTEIN_KINASE_ATP"/>
    <property type="match status" value="1"/>
</dbReference>
<dbReference type="GO" id="GO:0005524">
    <property type="term" value="F:ATP binding"/>
    <property type="evidence" value="ECO:0007669"/>
    <property type="project" value="UniProtKB-UniRule"/>
</dbReference>
<keyword evidence="1" id="KW-0808">Transferase</keyword>
<dbReference type="SMART" id="SM00220">
    <property type="entry name" value="S_TKc"/>
    <property type="match status" value="1"/>
</dbReference>
<feature type="non-terminal residue" evidence="9">
    <location>
        <position position="264"/>
    </location>
</feature>
<dbReference type="SUPFAM" id="SSF56112">
    <property type="entry name" value="Protein kinase-like (PK-like)"/>
    <property type="match status" value="1"/>
</dbReference>
<evidence type="ECO:0000256" key="6">
    <source>
        <dbReference type="PROSITE-ProRule" id="PRU10141"/>
    </source>
</evidence>
<dbReference type="InParanoid" id="B9TKF5"/>
<evidence type="ECO:0000313" key="10">
    <source>
        <dbReference type="Proteomes" id="UP000008311"/>
    </source>
</evidence>
<evidence type="ECO:0000256" key="2">
    <source>
        <dbReference type="ARBA" id="ARBA00022741"/>
    </source>
</evidence>
<dbReference type="Gene3D" id="3.30.200.20">
    <property type="entry name" value="Phosphorylase Kinase, domain 1"/>
    <property type="match status" value="1"/>
</dbReference>
<dbReference type="AlphaFoldDB" id="B9TKF5"/>
<dbReference type="InterPro" id="IPR011009">
    <property type="entry name" value="Kinase-like_dom_sf"/>
</dbReference>
<proteinExistence type="inferred from homology"/>
<evidence type="ECO:0000256" key="5">
    <source>
        <dbReference type="ARBA" id="ARBA00039067"/>
    </source>
</evidence>
<keyword evidence="10" id="KW-1185">Reference proteome</keyword>
<dbReference type="InterPro" id="IPR008271">
    <property type="entry name" value="Ser/Thr_kinase_AS"/>
</dbReference>
<dbReference type="PROSITE" id="PS50011">
    <property type="entry name" value="PROTEIN_KINASE_DOM"/>
    <property type="match status" value="1"/>
</dbReference>